<dbReference type="PANTHER" id="PTHR31435">
    <property type="entry name" value="PROTEIN NATD1"/>
    <property type="match status" value="1"/>
</dbReference>
<dbReference type="InterPro" id="IPR045057">
    <property type="entry name" value="Gcn5-rel_NAT"/>
</dbReference>
<proteinExistence type="predicted"/>
<evidence type="ECO:0000313" key="4">
    <source>
        <dbReference type="Proteomes" id="UP001589774"/>
    </source>
</evidence>
<dbReference type="InterPro" id="IPR016181">
    <property type="entry name" value="Acyl_CoA_acyltransferase"/>
</dbReference>
<sequence length="99" mass="11511">MEQLKVALANNRGQIQLLVDDQQVGEMEISVHNGQLTVYHTEVNPAYEGKGYAKLLLSKLVEYARENNLKIVPLCPYVHGQFKRYPELYQDIWYTQKND</sequence>
<dbReference type="PROSITE" id="PS51186">
    <property type="entry name" value="GNAT"/>
    <property type="match status" value="1"/>
</dbReference>
<dbReference type="PROSITE" id="PS51729">
    <property type="entry name" value="GNAT_YJDJ"/>
    <property type="match status" value="1"/>
</dbReference>
<dbReference type="EC" id="2.3.1.-" evidence="3"/>
<protein>
    <submittedName>
        <fullName evidence="3">GNAT family N-acetyltransferase</fullName>
        <ecNumber evidence="3">2.3.1.-</ecNumber>
    </submittedName>
</protein>
<reference evidence="3 4" key="1">
    <citation type="submission" date="2024-09" db="EMBL/GenBank/DDBJ databases">
        <authorList>
            <person name="Sun Q."/>
            <person name="Mori K."/>
        </authorList>
    </citation>
    <scope>NUCLEOTIDE SEQUENCE [LARGE SCALE GENOMIC DNA]</scope>
    <source>
        <strain evidence="3 4">CCM 7765</strain>
    </source>
</reference>
<keyword evidence="3" id="KW-0012">Acyltransferase</keyword>
<evidence type="ECO:0000259" key="1">
    <source>
        <dbReference type="PROSITE" id="PS51186"/>
    </source>
</evidence>
<evidence type="ECO:0000259" key="2">
    <source>
        <dbReference type="PROSITE" id="PS51729"/>
    </source>
</evidence>
<dbReference type="RefSeq" id="WP_130857130.1">
    <property type="nucleotide sequence ID" value="NZ_JBHLWO010000007.1"/>
</dbReference>
<organism evidence="3 4">
    <name type="scientific">Olivibacter oleidegradans</name>
    <dbReference type="NCBI Taxonomy" id="760123"/>
    <lineage>
        <taxon>Bacteria</taxon>
        <taxon>Pseudomonadati</taxon>
        <taxon>Bacteroidota</taxon>
        <taxon>Sphingobacteriia</taxon>
        <taxon>Sphingobacteriales</taxon>
        <taxon>Sphingobacteriaceae</taxon>
        <taxon>Olivibacter</taxon>
    </lineage>
</organism>
<dbReference type="SUPFAM" id="SSF55729">
    <property type="entry name" value="Acyl-CoA N-acyltransferases (Nat)"/>
    <property type="match status" value="1"/>
</dbReference>
<dbReference type="GO" id="GO:0016746">
    <property type="term" value="F:acyltransferase activity"/>
    <property type="evidence" value="ECO:0007669"/>
    <property type="project" value="UniProtKB-KW"/>
</dbReference>
<keyword evidence="4" id="KW-1185">Reference proteome</keyword>
<feature type="domain" description="N-acetyltransferase" evidence="1">
    <location>
        <begin position="1"/>
        <end position="99"/>
    </location>
</feature>
<gene>
    <name evidence="3" type="ORF">ACFFI0_25805</name>
</gene>
<dbReference type="Pfam" id="PF14542">
    <property type="entry name" value="Acetyltransf_CG"/>
    <property type="match status" value="1"/>
</dbReference>
<feature type="domain" description="N-acetyltransferase" evidence="2">
    <location>
        <begin position="7"/>
        <end position="94"/>
    </location>
</feature>
<dbReference type="InterPro" id="IPR031165">
    <property type="entry name" value="GNAT_YJDJ"/>
</dbReference>
<evidence type="ECO:0000313" key="3">
    <source>
        <dbReference type="EMBL" id="MFC0321754.1"/>
    </source>
</evidence>
<comment type="caution">
    <text evidence="3">The sequence shown here is derived from an EMBL/GenBank/DDBJ whole genome shotgun (WGS) entry which is preliminary data.</text>
</comment>
<dbReference type="Proteomes" id="UP001589774">
    <property type="component" value="Unassembled WGS sequence"/>
</dbReference>
<dbReference type="CDD" id="cd04301">
    <property type="entry name" value="NAT_SF"/>
    <property type="match status" value="1"/>
</dbReference>
<dbReference type="EMBL" id="JBHLWO010000007">
    <property type="protein sequence ID" value="MFC0321754.1"/>
    <property type="molecule type" value="Genomic_DNA"/>
</dbReference>
<dbReference type="PANTHER" id="PTHR31435:SF10">
    <property type="entry name" value="BSR4717 PROTEIN"/>
    <property type="match status" value="1"/>
</dbReference>
<dbReference type="InterPro" id="IPR000182">
    <property type="entry name" value="GNAT_dom"/>
</dbReference>
<dbReference type="Gene3D" id="3.40.630.30">
    <property type="match status" value="1"/>
</dbReference>
<accession>A0ABV6HS99</accession>
<keyword evidence="3" id="KW-0808">Transferase</keyword>
<name>A0ABV6HS99_9SPHI</name>